<evidence type="ECO:0000256" key="2">
    <source>
        <dbReference type="SAM" id="Phobius"/>
    </source>
</evidence>
<evidence type="ECO:0000256" key="1">
    <source>
        <dbReference type="SAM" id="MobiDB-lite"/>
    </source>
</evidence>
<keyword evidence="2" id="KW-0472">Membrane</keyword>
<feature type="compositionally biased region" description="Pro residues" evidence="1">
    <location>
        <begin position="28"/>
        <end position="46"/>
    </location>
</feature>
<dbReference type="EMBL" id="FMZM01000007">
    <property type="protein sequence ID" value="SDD32195.1"/>
    <property type="molecule type" value="Genomic_DNA"/>
</dbReference>
<sequence>MSANEPPVDPPAPPPQEPPAGGYQPYGATPPPPPPPPAGTPYGAPPTGPASWELGAALSYGWKKFQEGAAQWIIAGLVLFVGVGIAYGIGFVIMMLLTSPAECTYDPETFSSTCTDGSGFIVTMIATAILIALILFASLVIGAGLIRGALGVTEGRPFQAASIFKLDNLGPVVVTSLLIAAGTFVGYLLCFLPGIAFAIASSYSLYFVIDKGLAPVDAIKASINLVKDNLGNALVWAIVGYLVAGAGAIACGVGVLVTYPLVLIGTAYTYKKLTGQQVVA</sequence>
<dbReference type="PANTHER" id="PTHR40076:SF1">
    <property type="entry name" value="MEMBRANE PROTEIN"/>
    <property type="match status" value="1"/>
</dbReference>
<evidence type="ECO:0000313" key="3">
    <source>
        <dbReference type="EMBL" id="SDD32195.1"/>
    </source>
</evidence>
<proteinExistence type="predicted"/>
<evidence type="ECO:0000313" key="4">
    <source>
        <dbReference type="Proteomes" id="UP000199034"/>
    </source>
</evidence>
<dbReference type="PANTHER" id="PTHR40076">
    <property type="entry name" value="MEMBRANE PROTEIN-RELATED"/>
    <property type="match status" value="1"/>
</dbReference>
<accession>A0A1G6TV57</accession>
<dbReference type="STRING" id="1045774.SAMN05421872_107182"/>
<gene>
    <name evidence="3" type="ORF">SAMN05421872_107182</name>
</gene>
<dbReference type="InterPro" id="IPR010380">
    <property type="entry name" value="DUF975"/>
</dbReference>
<feature type="transmembrane region" description="Helical" evidence="2">
    <location>
        <begin position="234"/>
        <end position="262"/>
    </location>
</feature>
<keyword evidence="4" id="KW-1185">Reference proteome</keyword>
<feature type="transmembrane region" description="Helical" evidence="2">
    <location>
        <begin position="72"/>
        <end position="97"/>
    </location>
</feature>
<keyword evidence="2" id="KW-1133">Transmembrane helix</keyword>
<protein>
    <submittedName>
        <fullName evidence="3">Uncharacterized membrane protein</fullName>
    </submittedName>
</protein>
<feature type="transmembrane region" description="Helical" evidence="2">
    <location>
        <begin position="171"/>
        <end position="200"/>
    </location>
</feature>
<feature type="transmembrane region" description="Helical" evidence="2">
    <location>
        <begin position="117"/>
        <end position="150"/>
    </location>
</feature>
<dbReference type="Proteomes" id="UP000199034">
    <property type="component" value="Unassembled WGS sequence"/>
</dbReference>
<organism evidence="3 4">
    <name type="scientific">Nocardioides lianchengensis</name>
    <dbReference type="NCBI Taxonomy" id="1045774"/>
    <lineage>
        <taxon>Bacteria</taxon>
        <taxon>Bacillati</taxon>
        <taxon>Actinomycetota</taxon>
        <taxon>Actinomycetes</taxon>
        <taxon>Propionibacteriales</taxon>
        <taxon>Nocardioidaceae</taxon>
        <taxon>Nocardioides</taxon>
    </lineage>
</organism>
<feature type="region of interest" description="Disordered" evidence="1">
    <location>
        <begin position="1"/>
        <end position="46"/>
    </location>
</feature>
<name>A0A1G6TV57_9ACTN</name>
<keyword evidence="2" id="KW-0812">Transmembrane</keyword>
<dbReference type="RefSeq" id="WP_170867065.1">
    <property type="nucleotide sequence ID" value="NZ_FMZM01000007.1"/>
</dbReference>
<reference evidence="4" key="1">
    <citation type="submission" date="2016-10" db="EMBL/GenBank/DDBJ databases">
        <authorList>
            <person name="Varghese N."/>
            <person name="Submissions S."/>
        </authorList>
    </citation>
    <scope>NUCLEOTIDE SEQUENCE [LARGE SCALE GENOMIC DNA]</scope>
    <source>
        <strain evidence="4">CGMCC 4.6858</strain>
    </source>
</reference>
<feature type="compositionally biased region" description="Pro residues" evidence="1">
    <location>
        <begin position="7"/>
        <end position="18"/>
    </location>
</feature>
<dbReference type="AlphaFoldDB" id="A0A1G6TV57"/>